<dbReference type="InterPro" id="IPR001304">
    <property type="entry name" value="C-type_lectin-like"/>
</dbReference>
<evidence type="ECO:0000256" key="3">
    <source>
        <dbReference type="ARBA" id="ARBA00023119"/>
    </source>
</evidence>
<organism evidence="7 8">
    <name type="scientific">Oreochromis aureus</name>
    <name type="common">Israeli tilapia</name>
    <name type="synonym">Chromis aureus</name>
    <dbReference type="NCBI Taxonomy" id="47969"/>
    <lineage>
        <taxon>Eukaryota</taxon>
        <taxon>Metazoa</taxon>
        <taxon>Chordata</taxon>
        <taxon>Craniata</taxon>
        <taxon>Vertebrata</taxon>
        <taxon>Euteleostomi</taxon>
        <taxon>Actinopterygii</taxon>
        <taxon>Neopterygii</taxon>
        <taxon>Teleostei</taxon>
        <taxon>Neoteleostei</taxon>
        <taxon>Acanthomorphata</taxon>
        <taxon>Ovalentaria</taxon>
        <taxon>Cichlomorphae</taxon>
        <taxon>Cichliformes</taxon>
        <taxon>Cichlidae</taxon>
        <taxon>African cichlids</taxon>
        <taxon>Pseudocrenilabrinae</taxon>
        <taxon>Oreochromini</taxon>
        <taxon>Oreochromis</taxon>
    </lineage>
</organism>
<reference evidence="7" key="2">
    <citation type="submission" date="2025-09" db="UniProtKB">
        <authorList>
            <consortium name="Ensembl"/>
        </authorList>
    </citation>
    <scope>IDENTIFICATION</scope>
</reference>
<evidence type="ECO:0000256" key="1">
    <source>
        <dbReference type="ARBA" id="ARBA00022734"/>
    </source>
</evidence>
<feature type="region of interest" description="Disordered" evidence="4">
    <location>
        <begin position="18"/>
        <end position="60"/>
    </location>
</feature>
<dbReference type="InterPro" id="IPR008160">
    <property type="entry name" value="Collagen"/>
</dbReference>
<accession>A0A668ST21</accession>
<feature type="domain" description="C-type lectin" evidence="6">
    <location>
        <begin position="115"/>
        <end position="195"/>
    </location>
</feature>
<dbReference type="PROSITE" id="PS50041">
    <property type="entry name" value="C_TYPE_LECTIN_2"/>
    <property type="match status" value="2"/>
</dbReference>
<evidence type="ECO:0000256" key="4">
    <source>
        <dbReference type="SAM" id="MobiDB-lite"/>
    </source>
</evidence>
<dbReference type="PANTHER" id="PTHR24024">
    <property type="entry name" value="PULMONARY SURFACTANT-ASSOCIATED PROTEIN A"/>
    <property type="match status" value="1"/>
</dbReference>
<dbReference type="GO" id="GO:0005771">
    <property type="term" value="C:multivesicular body"/>
    <property type="evidence" value="ECO:0007669"/>
    <property type="project" value="TreeGrafter"/>
</dbReference>
<dbReference type="Ensembl" id="ENSOABT00000018310.2">
    <property type="protein sequence ID" value="ENSOABP00000017769.2"/>
    <property type="gene ID" value="ENSOABG00000008656.2"/>
</dbReference>
<feature type="signal peptide" evidence="5">
    <location>
        <begin position="1"/>
        <end position="19"/>
    </location>
</feature>
<dbReference type="GO" id="GO:0030246">
    <property type="term" value="F:carbohydrate binding"/>
    <property type="evidence" value="ECO:0007669"/>
    <property type="project" value="UniProtKB-KW"/>
</dbReference>
<evidence type="ECO:0000313" key="8">
    <source>
        <dbReference type="Proteomes" id="UP000472276"/>
    </source>
</evidence>
<name>A0A668ST21_OREAU</name>
<dbReference type="InterPro" id="IPR016186">
    <property type="entry name" value="C-type_lectin-like/link_sf"/>
</dbReference>
<dbReference type="SUPFAM" id="SSF56436">
    <property type="entry name" value="C-type lectin-like"/>
    <property type="match status" value="2"/>
</dbReference>
<dbReference type="Gene3D" id="3.10.100.10">
    <property type="entry name" value="Mannose-Binding Protein A, subunit A"/>
    <property type="match status" value="2"/>
</dbReference>
<dbReference type="GO" id="GO:0005581">
    <property type="term" value="C:collagen trimer"/>
    <property type="evidence" value="ECO:0007669"/>
    <property type="project" value="UniProtKB-KW"/>
</dbReference>
<dbReference type="PANTHER" id="PTHR24024:SF15">
    <property type="entry name" value="PULMONARY SURFACTANT-ASSOCIATED PROTEIN D"/>
    <property type="match status" value="1"/>
</dbReference>
<sequence length="307" mass="33613">MKLLLLLSVICLMATVSFSQPPGPPGPPGEKGEKGDPGYPGIPGMIGPPGPPGFQGAKGNRGLHGVPGMPGNPGVDGTCSATETSCPDLRALKDRLAKLELAVNYHFVRKVGQKYFVSNKERGSFSRAVEFCSQQHLELALPQNEEENNALTQVFGDVYKAAWISVNNKKAEGNFEVDMKNQRLTFTKWGEGQPDKSIQDTGSFSRAVEFCSQQHLELALPQNEEENNALTQVFGDVYKAAWISVNNKKAEGNFEVDMKNQRLTFTKWGEGQPDKSIQDTGCTMLSENGIWRVTPECSINAYIICQL</sequence>
<dbReference type="InterPro" id="IPR051077">
    <property type="entry name" value="Ca-dependent_lectin"/>
</dbReference>
<feature type="chain" id="PRO_5044307692" description="C-type lectin domain-containing protein" evidence="5">
    <location>
        <begin position="20"/>
        <end position="307"/>
    </location>
</feature>
<keyword evidence="5" id="KW-0732">Signal</keyword>
<dbReference type="Pfam" id="PF00059">
    <property type="entry name" value="Lectin_C"/>
    <property type="match status" value="2"/>
</dbReference>
<dbReference type="Gene3D" id="1.20.5.320">
    <property type="entry name" value="6-Phosphogluconate Dehydrogenase, domain 3"/>
    <property type="match status" value="1"/>
</dbReference>
<feature type="domain" description="C-type lectin" evidence="6">
    <location>
        <begin position="203"/>
        <end position="292"/>
    </location>
</feature>
<gene>
    <name evidence="7" type="primary">MBL2</name>
</gene>
<evidence type="ECO:0000256" key="2">
    <source>
        <dbReference type="ARBA" id="ARBA00022837"/>
    </source>
</evidence>
<reference evidence="7" key="1">
    <citation type="submission" date="2025-08" db="UniProtKB">
        <authorList>
            <consortium name="Ensembl"/>
        </authorList>
    </citation>
    <scope>IDENTIFICATION</scope>
</reference>
<evidence type="ECO:0000259" key="6">
    <source>
        <dbReference type="PROSITE" id="PS50041"/>
    </source>
</evidence>
<evidence type="ECO:0000256" key="5">
    <source>
        <dbReference type="SAM" id="SignalP"/>
    </source>
</evidence>
<dbReference type="InterPro" id="IPR016187">
    <property type="entry name" value="CTDL_fold"/>
</dbReference>
<keyword evidence="2" id="KW-0106">Calcium</keyword>
<dbReference type="Proteomes" id="UP000472276">
    <property type="component" value="Unassembled WGS sequence"/>
</dbReference>
<dbReference type="GO" id="GO:0005615">
    <property type="term" value="C:extracellular space"/>
    <property type="evidence" value="ECO:0007669"/>
    <property type="project" value="TreeGrafter"/>
</dbReference>
<keyword evidence="1" id="KW-0430">Lectin</keyword>
<dbReference type="AlphaFoldDB" id="A0A668ST21"/>
<evidence type="ECO:0000313" key="7">
    <source>
        <dbReference type="Ensembl" id="ENSOABP00000017769.2"/>
    </source>
</evidence>
<proteinExistence type="predicted"/>
<keyword evidence="8" id="KW-1185">Reference proteome</keyword>
<dbReference type="SMART" id="SM00034">
    <property type="entry name" value="CLECT"/>
    <property type="match status" value="1"/>
</dbReference>
<dbReference type="Pfam" id="PF01391">
    <property type="entry name" value="Collagen"/>
    <property type="match status" value="1"/>
</dbReference>
<protein>
    <recommendedName>
        <fullName evidence="6">C-type lectin domain-containing protein</fullName>
    </recommendedName>
</protein>
<keyword evidence="3" id="KW-0176">Collagen</keyword>